<comment type="caution">
    <text evidence="1">The sequence shown here is derived from an EMBL/GenBank/DDBJ whole genome shotgun (WGS) entry which is preliminary data.</text>
</comment>
<evidence type="ECO:0000313" key="1">
    <source>
        <dbReference type="EMBL" id="KAK3591811.1"/>
    </source>
</evidence>
<dbReference type="Proteomes" id="UP001195483">
    <property type="component" value="Unassembled WGS sequence"/>
</dbReference>
<reference evidence="1" key="3">
    <citation type="submission" date="2023-05" db="EMBL/GenBank/DDBJ databases">
        <authorList>
            <person name="Smith C.H."/>
        </authorList>
    </citation>
    <scope>NUCLEOTIDE SEQUENCE</scope>
    <source>
        <strain evidence="1">CHS0354</strain>
        <tissue evidence="1">Mantle</tissue>
    </source>
</reference>
<reference evidence="1" key="2">
    <citation type="journal article" date="2021" name="Genome Biol. Evol.">
        <title>Developing a high-quality reference genome for a parasitic bivalve with doubly uniparental inheritance (Bivalvia: Unionida).</title>
        <authorList>
            <person name="Smith C.H."/>
        </authorList>
    </citation>
    <scope>NUCLEOTIDE SEQUENCE</scope>
    <source>
        <strain evidence="1">CHS0354</strain>
        <tissue evidence="1">Mantle</tissue>
    </source>
</reference>
<evidence type="ECO:0000313" key="2">
    <source>
        <dbReference type="Proteomes" id="UP001195483"/>
    </source>
</evidence>
<reference evidence="1" key="1">
    <citation type="journal article" date="2021" name="Genome Biol. Evol.">
        <title>A High-Quality Reference Genome for a Parasitic Bivalve with Doubly Uniparental Inheritance (Bivalvia: Unionida).</title>
        <authorList>
            <person name="Smith C.H."/>
        </authorList>
    </citation>
    <scope>NUCLEOTIDE SEQUENCE</scope>
    <source>
        <strain evidence="1">CHS0354</strain>
    </source>
</reference>
<gene>
    <name evidence="1" type="ORF">CHS0354_007663</name>
</gene>
<proteinExistence type="predicted"/>
<dbReference type="AlphaFoldDB" id="A0AAE0VVP0"/>
<keyword evidence="2" id="KW-1185">Reference proteome</keyword>
<name>A0AAE0VVP0_9BIVA</name>
<accession>A0AAE0VVP0</accession>
<sequence>MESAMMKSKVSAVIASKDTRGITVQSVVMRIPAQATGFAHQEVYAIVVLDMKDRRIATRKDNIFGEIKCNFFYVAKDGSSDLDVKQYSAEVRYFALRKTWKHSFRPCNNIILPSCENANVIVGENKGIFEYVFHKQPRHFDIAGSRKYFYQTKSQSRGFSYWYIPPLRQSSIRKDLTNAYQNILTTED</sequence>
<protein>
    <submittedName>
        <fullName evidence="1">Uncharacterized protein</fullName>
    </submittedName>
</protein>
<organism evidence="1 2">
    <name type="scientific">Potamilus streckersoni</name>
    <dbReference type="NCBI Taxonomy" id="2493646"/>
    <lineage>
        <taxon>Eukaryota</taxon>
        <taxon>Metazoa</taxon>
        <taxon>Spiralia</taxon>
        <taxon>Lophotrochozoa</taxon>
        <taxon>Mollusca</taxon>
        <taxon>Bivalvia</taxon>
        <taxon>Autobranchia</taxon>
        <taxon>Heteroconchia</taxon>
        <taxon>Palaeoheterodonta</taxon>
        <taxon>Unionida</taxon>
        <taxon>Unionoidea</taxon>
        <taxon>Unionidae</taxon>
        <taxon>Ambleminae</taxon>
        <taxon>Lampsilini</taxon>
        <taxon>Potamilus</taxon>
    </lineage>
</organism>
<dbReference type="EMBL" id="JAEAOA010000520">
    <property type="protein sequence ID" value="KAK3591811.1"/>
    <property type="molecule type" value="Genomic_DNA"/>
</dbReference>